<keyword evidence="2" id="KW-1185">Reference proteome</keyword>
<dbReference type="RefSeq" id="WP_188925732.1">
    <property type="nucleotide sequence ID" value="NZ_BMQI01000030.1"/>
</dbReference>
<name>A0A9X2CD66_9GAMM</name>
<gene>
    <name evidence="1" type="ORF">L2749_14090</name>
</gene>
<proteinExistence type="predicted"/>
<dbReference type="EMBL" id="JAKILJ010000032">
    <property type="protein sequence ID" value="MCL1106373.1"/>
    <property type="molecule type" value="Genomic_DNA"/>
</dbReference>
<evidence type="ECO:0000313" key="2">
    <source>
        <dbReference type="Proteomes" id="UP001139408"/>
    </source>
</evidence>
<evidence type="ECO:0000313" key="1">
    <source>
        <dbReference type="EMBL" id="MCL1106373.1"/>
    </source>
</evidence>
<sequence length="83" mass="9803">MKENRVDCHHQFVRLLINFDTKQYSVYSLNDVDVGYHSTEHGELITKDSCTHLSYIRDFSAIEFSPGWELRAAKSFEDWMQTN</sequence>
<organism evidence="1 2">
    <name type="scientific">Shewanella algicola</name>
    <dbReference type="NCBI Taxonomy" id="640633"/>
    <lineage>
        <taxon>Bacteria</taxon>
        <taxon>Pseudomonadati</taxon>
        <taxon>Pseudomonadota</taxon>
        <taxon>Gammaproteobacteria</taxon>
        <taxon>Alteromonadales</taxon>
        <taxon>Shewanellaceae</taxon>
        <taxon>Shewanella</taxon>
    </lineage>
</organism>
<accession>A0A9X2CD66</accession>
<comment type="caution">
    <text evidence="1">The sequence shown here is derived from an EMBL/GenBank/DDBJ whole genome shotgun (WGS) entry which is preliminary data.</text>
</comment>
<dbReference type="Proteomes" id="UP001139408">
    <property type="component" value="Unassembled WGS sequence"/>
</dbReference>
<reference evidence="1" key="1">
    <citation type="submission" date="2022-01" db="EMBL/GenBank/DDBJ databases">
        <title>Whole genome-based taxonomy of the Shewanellaceae.</title>
        <authorList>
            <person name="Martin-Rodriguez A.J."/>
        </authorList>
    </citation>
    <scope>NUCLEOTIDE SEQUENCE</scope>
    <source>
        <strain evidence="1">DSM 23803</strain>
    </source>
</reference>
<protein>
    <submittedName>
        <fullName evidence="1">Uncharacterized protein</fullName>
    </submittedName>
</protein>
<dbReference type="AlphaFoldDB" id="A0A9X2CD66"/>